<sequence length="90" mass="9981">MDITHATVPGSGTVHHYDTRRGDHIGVVVFDDGRRALMFYDRADADTASQVVELDDDEGDWVAELLHSRSLADRLAVVERRLAELTGKCS</sequence>
<keyword evidence="3" id="KW-1185">Reference proteome</keyword>
<dbReference type="Pfam" id="PF25991">
    <property type="entry name" value="KhtT_N"/>
    <property type="match status" value="1"/>
</dbReference>
<dbReference type="OrthoDB" id="3540322at2"/>
<organism evidence="2 3">
    <name type="scientific">Nonomuraea diastatica</name>
    <dbReference type="NCBI Taxonomy" id="1848329"/>
    <lineage>
        <taxon>Bacteria</taxon>
        <taxon>Bacillati</taxon>
        <taxon>Actinomycetota</taxon>
        <taxon>Actinomycetes</taxon>
        <taxon>Streptosporangiales</taxon>
        <taxon>Streptosporangiaceae</taxon>
        <taxon>Nonomuraea</taxon>
    </lineage>
</organism>
<evidence type="ECO:0000313" key="2">
    <source>
        <dbReference type="EMBL" id="TDD16741.1"/>
    </source>
</evidence>
<name>A0A4R4WEP6_9ACTN</name>
<protein>
    <recommendedName>
        <fullName evidence="1">Potassium/proton antiporter subunit KhtT-like N-terminal domain-containing protein</fullName>
    </recommendedName>
</protein>
<evidence type="ECO:0000259" key="1">
    <source>
        <dbReference type="Pfam" id="PF25991"/>
    </source>
</evidence>
<comment type="caution">
    <text evidence="2">The sequence shown here is derived from an EMBL/GenBank/DDBJ whole genome shotgun (WGS) entry which is preliminary data.</text>
</comment>
<dbReference type="AlphaFoldDB" id="A0A4R4WEP6"/>
<dbReference type="Proteomes" id="UP000294543">
    <property type="component" value="Unassembled WGS sequence"/>
</dbReference>
<accession>A0A4R4WEP6</accession>
<dbReference type="InterPro" id="IPR058776">
    <property type="entry name" value="KhtT-like_N"/>
</dbReference>
<feature type="domain" description="Potassium/proton antiporter subunit KhtT-like N-terminal" evidence="1">
    <location>
        <begin position="1"/>
        <end position="69"/>
    </location>
</feature>
<proteinExistence type="predicted"/>
<evidence type="ECO:0000313" key="3">
    <source>
        <dbReference type="Proteomes" id="UP000294543"/>
    </source>
</evidence>
<reference evidence="2 3" key="1">
    <citation type="submission" date="2019-03" db="EMBL/GenBank/DDBJ databases">
        <title>Draft genome sequences of novel Actinobacteria.</title>
        <authorList>
            <person name="Sahin N."/>
            <person name="Ay H."/>
            <person name="Saygin H."/>
        </authorList>
    </citation>
    <scope>NUCLEOTIDE SEQUENCE [LARGE SCALE GENOMIC DNA]</scope>
    <source>
        <strain evidence="2 3">KC712</strain>
    </source>
</reference>
<dbReference type="EMBL" id="SMKP01000099">
    <property type="protein sequence ID" value="TDD16741.1"/>
    <property type="molecule type" value="Genomic_DNA"/>
</dbReference>
<gene>
    <name evidence="2" type="ORF">E1294_30150</name>
</gene>